<accession>A0A2A5T1J1</accession>
<feature type="domain" description="Transposase DDE" evidence="1">
    <location>
        <begin position="1"/>
        <end position="28"/>
    </location>
</feature>
<dbReference type="Proteomes" id="UP000219020">
    <property type="component" value="Unassembled WGS sequence"/>
</dbReference>
<proteinExistence type="predicted"/>
<dbReference type="EMBL" id="NBYY01000028">
    <property type="protein sequence ID" value="PCS22035.1"/>
    <property type="molecule type" value="Genomic_DNA"/>
</dbReference>
<reference evidence="3" key="1">
    <citation type="submission" date="2017-04" db="EMBL/GenBank/DDBJ databases">
        <title>Genome evolution of the luminous symbionts of deep sea anglerfish.</title>
        <authorList>
            <person name="Hendry T.A."/>
        </authorList>
    </citation>
    <scope>NUCLEOTIDE SEQUENCE [LARGE SCALE GENOMIC DNA]</scope>
</reference>
<name>A0A2A5T1J1_9GAMM</name>
<sequence>MLLKLFIIETVFDQLKNISQIEHSWHRSCISFMGNLLAALIAYLFQPKKLSIKMTRLDKQALMQFRLG</sequence>
<protein>
    <recommendedName>
        <fullName evidence="1">Transposase DDE domain-containing protein</fullName>
    </recommendedName>
</protein>
<dbReference type="AlphaFoldDB" id="A0A2A5T1J1"/>
<dbReference type="InterPro" id="IPR025668">
    <property type="entry name" value="Tnp_DDE_dom"/>
</dbReference>
<keyword evidence="3" id="KW-1185">Reference proteome</keyword>
<evidence type="ECO:0000313" key="2">
    <source>
        <dbReference type="EMBL" id="PCS22035.1"/>
    </source>
</evidence>
<gene>
    <name evidence="2" type="ORF">BTN49_2500</name>
</gene>
<evidence type="ECO:0000259" key="1">
    <source>
        <dbReference type="Pfam" id="PF13612"/>
    </source>
</evidence>
<comment type="caution">
    <text evidence="2">The sequence shown here is derived from an EMBL/GenBank/DDBJ whole genome shotgun (WGS) entry which is preliminary data.</text>
</comment>
<evidence type="ECO:0000313" key="3">
    <source>
        <dbReference type="Proteomes" id="UP000219020"/>
    </source>
</evidence>
<organism evidence="2 3">
    <name type="scientific">Candidatus Enterovibrio escicola</name>
    <dbReference type="NCBI Taxonomy" id="1927127"/>
    <lineage>
        <taxon>Bacteria</taxon>
        <taxon>Pseudomonadati</taxon>
        <taxon>Pseudomonadota</taxon>
        <taxon>Gammaproteobacteria</taxon>
        <taxon>Vibrionales</taxon>
        <taxon>Vibrionaceae</taxon>
        <taxon>Enterovibrio</taxon>
    </lineage>
</organism>
<dbReference type="Pfam" id="PF13612">
    <property type="entry name" value="DDE_Tnp_1_3"/>
    <property type="match status" value="1"/>
</dbReference>